<comment type="caution">
    <text evidence="1">The sequence shown here is derived from an EMBL/GenBank/DDBJ whole genome shotgun (WGS) entry which is preliminary data.</text>
</comment>
<feature type="non-terminal residue" evidence="1">
    <location>
        <position position="1"/>
    </location>
</feature>
<sequence>LRSFVNVLFGYIFRHDLFDPSIGLAPSFLPFPVDYALNFYEEMLEKLGLDEYKRMIEGDLTLTQSKIRP</sequence>
<evidence type="ECO:0000313" key="1">
    <source>
        <dbReference type="EMBL" id="KXA96544.1"/>
    </source>
</evidence>
<organism evidence="1 2">
    <name type="scientific">candidate division MSBL1 archaeon SCGC-AAA259I09</name>
    <dbReference type="NCBI Taxonomy" id="1698267"/>
    <lineage>
        <taxon>Archaea</taxon>
        <taxon>Methanobacteriati</taxon>
        <taxon>Methanobacteriota</taxon>
        <taxon>candidate division MSBL1</taxon>
    </lineage>
</organism>
<keyword evidence="2" id="KW-1185">Reference proteome</keyword>
<accession>A0A133UQM7</accession>
<dbReference type="Proteomes" id="UP000070463">
    <property type="component" value="Unassembled WGS sequence"/>
</dbReference>
<dbReference type="EMBL" id="LHXR01000075">
    <property type="protein sequence ID" value="KXA96544.1"/>
    <property type="molecule type" value="Genomic_DNA"/>
</dbReference>
<proteinExistence type="predicted"/>
<dbReference type="AlphaFoldDB" id="A0A133UQM7"/>
<reference evidence="1 2" key="1">
    <citation type="journal article" date="2016" name="Sci. Rep.">
        <title>Metabolic traits of an uncultured archaeal lineage -MSBL1- from brine pools of the Red Sea.</title>
        <authorList>
            <person name="Mwirichia R."/>
            <person name="Alam I."/>
            <person name="Rashid M."/>
            <person name="Vinu M."/>
            <person name="Ba-Alawi W."/>
            <person name="Anthony Kamau A."/>
            <person name="Kamanda Ngugi D."/>
            <person name="Goker M."/>
            <person name="Klenk H.P."/>
            <person name="Bajic V."/>
            <person name="Stingl U."/>
        </authorList>
    </citation>
    <scope>NUCLEOTIDE SEQUENCE [LARGE SCALE GENOMIC DNA]</scope>
    <source>
        <strain evidence="1">SCGC-AAA259I09</strain>
    </source>
</reference>
<evidence type="ECO:0000313" key="2">
    <source>
        <dbReference type="Proteomes" id="UP000070463"/>
    </source>
</evidence>
<name>A0A133UQM7_9EURY</name>
<protein>
    <submittedName>
        <fullName evidence="1">Uncharacterized protein</fullName>
    </submittedName>
</protein>
<gene>
    <name evidence="1" type="ORF">AKJ37_04955</name>
</gene>